<dbReference type="EMBL" id="JXCE01000039">
    <property type="protein sequence ID" value="KPA43624.1"/>
    <property type="molecule type" value="Genomic_DNA"/>
</dbReference>
<comment type="caution">
    <text evidence="1">The sequence shown here is derived from an EMBL/GenBank/DDBJ whole genome shotgun (WGS) entry which is preliminary data.</text>
</comment>
<gene>
    <name evidence="1" type="ORF">FLAG1_03478</name>
</gene>
<evidence type="ECO:0000313" key="2">
    <source>
        <dbReference type="Proteomes" id="UP000037904"/>
    </source>
</evidence>
<organism evidence="1 2">
    <name type="scientific">Fusarium langsethiae</name>
    <dbReference type="NCBI Taxonomy" id="179993"/>
    <lineage>
        <taxon>Eukaryota</taxon>
        <taxon>Fungi</taxon>
        <taxon>Dikarya</taxon>
        <taxon>Ascomycota</taxon>
        <taxon>Pezizomycotina</taxon>
        <taxon>Sordariomycetes</taxon>
        <taxon>Hypocreomycetidae</taxon>
        <taxon>Hypocreales</taxon>
        <taxon>Nectriaceae</taxon>
        <taxon>Fusarium</taxon>
    </lineage>
</organism>
<reference evidence="1 2" key="1">
    <citation type="submission" date="2015-04" db="EMBL/GenBank/DDBJ databases">
        <title>The draft genome sequence of Fusarium langsethiae, a T-2/HT-2 mycotoxin producer.</title>
        <authorList>
            <person name="Lysoe E."/>
            <person name="Divon H.H."/>
            <person name="Terzi V."/>
            <person name="Orru L."/>
            <person name="Lamontanara A."/>
            <person name="Kolseth A.-K."/>
            <person name="Frandsen R.J."/>
            <person name="Nielsen K."/>
            <person name="Thrane U."/>
        </authorList>
    </citation>
    <scope>NUCLEOTIDE SEQUENCE [LARGE SCALE GENOMIC DNA]</scope>
    <source>
        <strain evidence="1 2">Fl201059</strain>
    </source>
</reference>
<accession>A0A0N0V7I2</accession>
<evidence type="ECO:0000313" key="1">
    <source>
        <dbReference type="EMBL" id="KPA43624.1"/>
    </source>
</evidence>
<name>A0A0N0V7I2_FUSLA</name>
<dbReference type="Proteomes" id="UP000037904">
    <property type="component" value="Unassembled WGS sequence"/>
</dbReference>
<protein>
    <submittedName>
        <fullName evidence="1">Uncharacterized protein</fullName>
    </submittedName>
</protein>
<sequence>MGLWSPFGSAVWSGLVSSPPSSWDLWSNLIFPSITIWLDDCHERVHEQPSLVRFDTNNFIWLGPAA</sequence>
<proteinExistence type="predicted"/>
<dbReference type="AlphaFoldDB" id="A0A0N0V7I2"/>
<keyword evidence="2" id="KW-1185">Reference proteome</keyword>